<accession>A0A8J6BV95</accession>
<proteinExistence type="predicted"/>
<name>A0A8J6BV95_9EUKA</name>
<evidence type="ECO:0000313" key="2">
    <source>
        <dbReference type="EMBL" id="KAG9391191.1"/>
    </source>
</evidence>
<feature type="region of interest" description="Disordered" evidence="1">
    <location>
        <begin position="1"/>
        <end position="46"/>
    </location>
</feature>
<reference evidence="2" key="1">
    <citation type="submission" date="2021-05" db="EMBL/GenBank/DDBJ databases">
        <title>A free-living protist that lacks canonical eukaryotic 1 DNA replication and segregation systems.</title>
        <authorList>
            <person name="Salas-Leiva D.E."/>
            <person name="Tromer E.C."/>
            <person name="Curtis B.A."/>
            <person name="Jerlstrom-Hultqvist J."/>
            <person name="Kolisko M."/>
            <person name="Yi Z."/>
            <person name="Salas-Leiva J.S."/>
            <person name="Gallot-Lavallee L."/>
            <person name="Kops G.J.P.L."/>
            <person name="Archibald J.M."/>
            <person name="Simpson A.G.B."/>
            <person name="Roger A.J."/>
        </authorList>
    </citation>
    <scope>NUCLEOTIDE SEQUENCE</scope>
    <source>
        <strain evidence="2">BICM</strain>
    </source>
</reference>
<dbReference type="AlphaFoldDB" id="A0A8J6BV95"/>
<feature type="compositionally biased region" description="Polar residues" evidence="1">
    <location>
        <begin position="130"/>
        <end position="144"/>
    </location>
</feature>
<comment type="caution">
    <text evidence="2">The sequence shown here is derived from an EMBL/GenBank/DDBJ whole genome shotgun (WGS) entry which is preliminary data.</text>
</comment>
<feature type="compositionally biased region" description="Basic residues" evidence="1">
    <location>
        <begin position="73"/>
        <end position="84"/>
    </location>
</feature>
<evidence type="ECO:0000256" key="1">
    <source>
        <dbReference type="SAM" id="MobiDB-lite"/>
    </source>
</evidence>
<organism evidence="2 3">
    <name type="scientific">Carpediemonas membranifera</name>
    <dbReference type="NCBI Taxonomy" id="201153"/>
    <lineage>
        <taxon>Eukaryota</taxon>
        <taxon>Metamonada</taxon>
        <taxon>Carpediemonas-like organisms</taxon>
        <taxon>Carpediemonas</taxon>
    </lineage>
</organism>
<dbReference type="EMBL" id="JAHDYR010000062">
    <property type="protein sequence ID" value="KAG9391191.1"/>
    <property type="molecule type" value="Genomic_DNA"/>
</dbReference>
<sequence length="170" mass="19172">MQTTLKIFDPLRRYGPVSAEKRKSKPPKPQSQEAKTIHRANVLLKGHFSEKEAAKILGMERKDLKKLLNQPRHTVHHHHGHHRNSVSNSDQPVDKRSPSIRRASIATPVPSPCHKSPSSHRGSRERSKSMHTSKPVFSSDSSTGELAADISHVHHVSPRRSSGRERHRSK</sequence>
<evidence type="ECO:0000313" key="3">
    <source>
        <dbReference type="Proteomes" id="UP000717585"/>
    </source>
</evidence>
<feature type="region of interest" description="Disordered" evidence="1">
    <location>
        <begin position="64"/>
        <end position="170"/>
    </location>
</feature>
<protein>
    <submittedName>
        <fullName evidence="2">Uncharacterized protein</fullName>
    </submittedName>
</protein>
<dbReference type="Proteomes" id="UP000717585">
    <property type="component" value="Unassembled WGS sequence"/>
</dbReference>
<keyword evidence="3" id="KW-1185">Reference proteome</keyword>
<gene>
    <name evidence="2" type="ORF">J8273_7465</name>
</gene>